<dbReference type="Gene3D" id="3.40.50.300">
    <property type="entry name" value="P-loop containing nucleotide triphosphate hydrolases"/>
    <property type="match status" value="1"/>
</dbReference>
<dbReference type="GO" id="GO:0005737">
    <property type="term" value="C:cytoplasm"/>
    <property type="evidence" value="ECO:0007669"/>
    <property type="project" value="TreeGrafter"/>
</dbReference>
<evidence type="ECO:0000256" key="1">
    <source>
        <dbReference type="ARBA" id="ARBA00006576"/>
    </source>
</evidence>
<dbReference type="PANTHER" id="PTHR11086">
    <property type="entry name" value="DEOXYCYTIDYLATE DEAMINASE-RELATED"/>
    <property type="match status" value="1"/>
</dbReference>
<dbReference type="NCBIfam" id="NF041025">
    <property type="entry name" value="antiphage_deaminase"/>
    <property type="match status" value="1"/>
</dbReference>
<dbReference type="OrthoDB" id="9788517at2"/>
<dbReference type="SUPFAM" id="SSF53927">
    <property type="entry name" value="Cytidine deaminase-like"/>
    <property type="match status" value="1"/>
</dbReference>
<dbReference type="InterPro" id="IPR002125">
    <property type="entry name" value="CMP_dCMP_dom"/>
</dbReference>
<dbReference type="AlphaFoldDB" id="A0A3M8QAD0"/>
<evidence type="ECO:0000259" key="5">
    <source>
        <dbReference type="PROSITE" id="PS51747"/>
    </source>
</evidence>
<dbReference type="Pfam" id="PF00383">
    <property type="entry name" value="dCMP_cyt_deam_1"/>
    <property type="match status" value="1"/>
</dbReference>
<accession>A0A3M8QAD0</accession>
<comment type="similarity">
    <text evidence="1">Belongs to the cytidine and deoxycytidylate deaminase family.</text>
</comment>
<dbReference type="GO" id="GO:0008270">
    <property type="term" value="F:zinc ion binding"/>
    <property type="evidence" value="ECO:0007669"/>
    <property type="project" value="InterPro"/>
</dbReference>
<keyword evidence="4" id="KW-0862">Zinc</keyword>
<feature type="domain" description="CMP/dCMP-type deaminase" evidence="5">
    <location>
        <begin position="240"/>
        <end position="421"/>
    </location>
</feature>
<dbReference type="EMBL" id="RIZG01000001">
    <property type="protein sequence ID" value="RNF52955.1"/>
    <property type="molecule type" value="Genomic_DNA"/>
</dbReference>
<evidence type="ECO:0000313" key="7">
    <source>
        <dbReference type="Proteomes" id="UP000280507"/>
    </source>
</evidence>
<name>A0A3M8QAD0_9GAMM</name>
<dbReference type="RefSeq" id="WP_123094296.1">
    <property type="nucleotide sequence ID" value="NZ_RIZG01000001.1"/>
</dbReference>
<comment type="caution">
    <text evidence="6">The sequence shown here is derived from an EMBL/GenBank/DDBJ whole genome shotgun (WGS) entry which is preliminary data.</text>
</comment>
<keyword evidence="7" id="KW-1185">Reference proteome</keyword>
<gene>
    <name evidence="6" type="ORF">EBI00_02315</name>
</gene>
<reference evidence="6 7" key="1">
    <citation type="journal article" date="2012" name="Int. J. Syst. Evol. Microbiol.">
        <title>Marinomonas hwangdonensis sp. nov., isolated from seawater.</title>
        <authorList>
            <person name="Jung Y.T."/>
            <person name="Oh T.K."/>
            <person name="Yoon J.H."/>
        </authorList>
    </citation>
    <scope>NUCLEOTIDE SEQUENCE [LARGE SCALE GENOMIC DNA]</scope>
    <source>
        <strain evidence="6 7">HDW-15</strain>
    </source>
</reference>
<evidence type="ECO:0000313" key="6">
    <source>
        <dbReference type="EMBL" id="RNF52955.1"/>
    </source>
</evidence>
<keyword evidence="2" id="KW-0479">Metal-binding</keyword>
<dbReference type="InterPro" id="IPR027417">
    <property type="entry name" value="P-loop_NTPase"/>
</dbReference>
<proteinExistence type="inferred from homology"/>
<dbReference type="Proteomes" id="UP000280507">
    <property type="component" value="Unassembled WGS sequence"/>
</dbReference>
<evidence type="ECO:0000256" key="3">
    <source>
        <dbReference type="ARBA" id="ARBA00022801"/>
    </source>
</evidence>
<evidence type="ECO:0000256" key="2">
    <source>
        <dbReference type="ARBA" id="ARBA00022723"/>
    </source>
</evidence>
<keyword evidence="3" id="KW-0378">Hydrolase</keyword>
<protein>
    <submittedName>
        <fullName evidence="6">Deoxycytidylate deaminase</fullName>
    </submittedName>
</protein>
<dbReference type="InterPro" id="IPR015517">
    <property type="entry name" value="dCMP_deaminase-rel"/>
</dbReference>
<dbReference type="PROSITE" id="PS51747">
    <property type="entry name" value="CYT_DCMP_DEAMINASES_2"/>
    <property type="match status" value="1"/>
</dbReference>
<dbReference type="Gene3D" id="3.40.140.10">
    <property type="entry name" value="Cytidine Deaminase, domain 2"/>
    <property type="match status" value="1"/>
</dbReference>
<sequence length="513" mass="57609">MSLPAEKISLAFKENESTFESISKRQSQELVIGLCGTVGAGLKAINSKLKETLEAYEYEVVEIGLSDVIREYYKLGLLSGVQRYTELQDKGNEMRREFGSDILARIAISKISKSRVVSGNVEKDTIKTGTRRAYIINQLKNDQEVKYLKQAYGNIFYLVGVLKGEKQRIKELTREQLNLPDIVALLERDRKESASTGQQLEKTIQKSDYFINNSSEANMIELSVKRFLKLVHGSNVITPTVDEKGMYAAYSASLESACMSRQVGAAILDDEGGIVSTGRNDVPKAHGGLYSDGNKDLRCYNYEEKRCSNDFHKSVLESEIRKIVETSLRSEIDKDVQELSELISNKIMKESKAKSLIEYSRAVHAEMDAITSLARNSSLSSVDKILYTTTYPCHVCARHIVAAGIKRVVYIEPYEKSLALDLHSDAIEHKEPKLDDNSSIASKGNKVFFENFTGVSPFRYSKFFSAGKRKNNDGELIASDARGSGHVDSQLMDGYFHYELKTIYDLNETFQQL</sequence>
<dbReference type="GO" id="GO:0004132">
    <property type="term" value="F:dCMP deaminase activity"/>
    <property type="evidence" value="ECO:0007669"/>
    <property type="project" value="TreeGrafter"/>
</dbReference>
<organism evidence="6 7">
    <name type="scientific">Marinomonas hwangdonensis</name>
    <dbReference type="NCBI Taxonomy" id="1053647"/>
    <lineage>
        <taxon>Bacteria</taxon>
        <taxon>Pseudomonadati</taxon>
        <taxon>Pseudomonadota</taxon>
        <taxon>Gammaproteobacteria</taxon>
        <taxon>Oceanospirillales</taxon>
        <taxon>Oceanospirillaceae</taxon>
        <taxon>Marinomonas</taxon>
    </lineage>
</organism>
<dbReference type="InterPro" id="IPR016192">
    <property type="entry name" value="APOBEC/CMP_deaminase_Zn-bd"/>
</dbReference>
<dbReference type="PANTHER" id="PTHR11086:SF18">
    <property type="entry name" value="DEOXYCYTIDYLATE DEAMINASE"/>
    <property type="match status" value="1"/>
</dbReference>
<dbReference type="InterPro" id="IPR016193">
    <property type="entry name" value="Cytidine_deaminase-like"/>
</dbReference>
<dbReference type="PROSITE" id="PS00903">
    <property type="entry name" value="CYT_DCMP_DEAMINASES_1"/>
    <property type="match status" value="1"/>
</dbReference>
<evidence type="ECO:0000256" key="4">
    <source>
        <dbReference type="ARBA" id="ARBA00022833"/>
    </source>
</evidence>